<dbReference type="GO" id="GO:0016628">
    <property type="term" value="F:oxidoreductase activity, acting on the CH-CH group of donors, NAD or NADP as acceptor"/>
    <property type="evidence" value="ECO:0007669"/>
    <property type="project" value="InterPro"/>
</dbReference>
<dbReference type="PANTHER" id="PTHR43491">
    <property type="entry name" value="UDP-N-ACETYL-D-MANNOSAMINE DEHYDROGENASE"/>
    <property type="match status" value="1"/>
</dbReference>
<dbReference type="InterPro" id="IPR014027">
    <property type="entry name" value="UDP-Glc/GDP-Man_DH_C"/>
</dbReference>
<gene>
    <name evidence="6" type="ORF">H0921_07120</name>
</gene>
<dbReference type="GO" id="GO:0051287">
    <property type="term" value="F:NAD binding"/>
    <property type="evidence" value="ECO:0007669"/>
    <property type="project" value="InterPro"/>
</dbReference>
<proteinExistence type="inferred from homology"/>
<keyword evidence="1" id="KW-0560">Oxidoreductase</keyword>
<dbReference type="NCBIfam" id="TIGR03026">
    <property type="entry name" value="NDP-sugDHase"/>
    <property type="match status" value="1"/>
</dbReference>
<dbReference type="SUPFAM" id="SSF48179">
    <property type="entry name" value="6-phosphogluconate dehydrogenase C-terminal domain-like"/>
    <property type="match status" value="1"/>
</dbReference>
<accession>A0A7V8VDC1</accession>
<feature type="domain" description="UDP-glucose/GDP-mannose dehydrogenase C-terminal" evidence="5">
    <location>
        <begin position="358"/>
        <end position="458"/>
    </location>
</feature>
<dbReference type="RefSeq" id="WP_194537356.1">
    <property type="nucleotide sequence ID" value="NZ_JACEFB010000003.1"/>
</dbReference>
<organism evidence="6 7">
    <name type="scientific">Thermogemmata fonticola</name>
    <dbReference type="NCBI Taxonomy" id="2755323"/>
    <lineage>
        <taxon>Bacteria</taxon>
        <taxon>Pseudomonadati</taxon>
        <taxon>Planctomycetota</taxon>
        <taxon>Planctomycetia</taxon>
        <taxon>Gemmatales</taxon>
        <taxon>Gemmataceae</taxon>
        <taxon>Thermogemmata</taxon>
    </lineage>
</organism>
<dbReference type="PIRSF" id="PIRSF000124">
    <property type="entry name" value="UDPglc_GDPman_dh"/>
    <property type="match status" value="1"/>
</dbReference>
<dbReference type="Pfam" id="PF03721">
    <property type="entry name" value="UDPG_MGDP_dh_N"/>
    <property type="match status" value="1"/>
</dbReference>
<evidence type="ECO:0000259" key="5">
    <source>
        <dbReference type="SMART" id="SM00984"/>
    </source>
</evidence>
<evidence type="ECO:0000256" key="1">
    <source>
        <dbReference type="ARBA" id="ARBA00023002"/>
    </source>
</evidence>
<evidence type="ECO:0000256" key="3">
    <source>
        <dbReference type="PIRNR" id="PIRNR000124"/>
    </source>
</evidence>
<name>A0A7V8VDC1_9BACT</name>
<dbReference type="GO" id="GO:0016616">
    <property type="term" value="F:oxidoreductase activity, acting on the CH-OH group of donors, NAD or NADP as acceptor"/>
    <property type="evidence" value="ECO:0007669"/>
    <property type="project" value="InterPro"/>
</dbReference>
<protein>
    <submittedName>
        <fullName evidence="6">Nucleotide sugar dehydrogenase</fullName>
    </submittedName>
</protein>
<dbReference type="SUPFAM" id="SSF51735">
    <property type="entry name" value="NAD(P)-binding Rossmann-fold domains"/>
    <property type="match status" value="1"/>
</dbReference>
<dbReference type="InterPro" id="IPR028359">
    <property type="entry name" value="UDP_ManNAc/GlcNAc_DH"/>
</dbReference>
<dbReference type="Pfam" id="PF00984">
    <property type="entry name" value="UDPG_MGDP_dh"/>
    <property type="match status" value="1"/>
</dbReference>
<dbReference type="PIRSF" id="PIRSF500136">
    <property type="entry name" value="UDP_ManNAc_DH"/>
    <property type="match status" value="1"/>
</dbReference>
<dbReference type="SMART" id="SM00984">
    <property type="entry name" value="UDPG_MGDP_dh_C"/>
    <property type="match status" value="1"/>
</dbReference>
<dbReference type="InterPro" id="IPR017476">
    <property type="entry name" value="UDP-Glc/GDP-Man"/>
</dbReference>
<dbReference type="InterPro" id="IPR036291">
    <property type="entry name" value="NAD(P)-bd_dom_sf"/>
</dbReference>
<dbReference type="InterPro" id="IPR001732">
    <property type="entry name" value="UDP-Glc/GDP-Man_DH_N"/>
</dbReference>
<dbReference type="EMBL" id="JACEFB010000003">
    <property type="protein sequence ID" value="MBA2225930.1"/>
    <property type="molecule type" value="Genomic_DNA"/>
</dbReference>
<dbReference type="GO" id="GO:0000271">
    <property type="term" value="P:polysaccharide biosynthetic process"/>
    <property type="evidence" value="ECO:0007669"/>
    <property type="project" value="InterPro"/>
</dbReference>
<dbReference type="SUPFAM" id="SSF52413">
    <property type="entry name" value="UDP-glucose/GDP-mannose dehydrogenase C-terminal domain"/>
    <property type="match status" value="1"/>
</dbReference>
<sequence length="469" mass="51899">MNPHAPTKLHPEGRVEPAESQADPTVHLPAPARRLWERIRQRQACVGIIGLGYVGLPLAKAFSQAGFPVLGFDIDPAKVEKLQRGESYIGHIPPATVREMLVRGFSATSDFHRLGEADAILICVPTPLTEAREPDLTYVVNSVQAVAQTLRPGQLVVLESTTYPRTTRDVVLPLLAQRGQTVGVDFFLAYSPEREDPGNARYSTTSIPKVVGGIDPVSGEVAAALYRQVVVEVVPVSTPEVAEACKILENTYRAVNIALVNELKVLYDRMGIDVWEVIDAARTKPFGFQAFYPGPGLGGHCIPIDPFYLTWIARKYGLSTRFIELAGEVNTAMPAYVVSKVTDALNERRKPVKGSRILLLGMAYKKDVDDPRESPGFELLDLLLKKGAVVQYNDPHIPVLPRMRHWPHLQPLQSLPLTADTLASQDCVLIVTDHSAYDYPWIVQHSRLIVDTRNATRYVREGREKIVKA</sequence>
<dbReference type="Proteomes" id="UP000542342">
    <property type="component" value="Unassembled WGS sequence"/>
</dbReference>
<dbReference type="InterPro" id="IPR008927">
    <property type="entry name" value="6-PGluconate_DH-like_C_sf"/>
</dbReference>
<dbReference type="InterPro" id="IPR036220">
    <property type="entry name" value="UDP-Glc/GDP-Man_DH_C_sf"/>
</dbReference>
<evidence type="ECO:0000256" key="4">
    <source>
        <dbReference type="SAM" id="MobiDB-lite"/>
    </source>
</evidence>
<dbReference type="Pfam" id="PF03720">
    <property type="entry name" value="UDPG_MGDP_dh_C"/>
    <property type="match status" value="1"/>
</dbReference>
<evidence type="ECO:0000256" key="2">
    <source>
        <dbReference type="ARBA" id="ARBA00023027"/>
    </source>
</evidence>
<comment type="caution">
    <text evidence="6">The sequence shown here is derived from an EMBL/GenBank/DDBJ whole genome shotgun (WGS) entry which is preliminary data.</text>
</comment>
<dbReference type="InterPro" id="IPR014026">
    <property type="entry name" value="UDP-Glc/GDP-Man_DH_dimer"/>
</dbReference>
<reference evidence="6 7" key="1">
    <citation type="submission" date="2020-07" db="EMBL/GenBank/DDBJ databases">
        <title>Thermogemmata thermophila gen. nov., sp. nov., a novel moderate thermophilic planctomycete from a Kamchatka hot spring.</title>
        <authorList>
            <person name="Elcheninov A.G."/>
            <person name="Podosokorskaya O.A."/>
            <person name="Kovaleva O.L."/>
            <person name="Novikov A."/>
            <person name="Bonch-Osmolovskaya E.A."/>
            <person name="Toshchakov S.V."/>
            <person name="Kublanov I.V."/>
        </authorList>
    </citation>
    <scope>NUCLEOTIDE SEQUENCE [LARGE SCALE GENOMIC DNA]</scope>
    <source>
        <strain evidence="6 7">2918</strain>
    </source>
</reference>
<dbReference type="AlphaFoldDB" id="A0A7V8VDC1"/>
<keyword evidence="7" id="KW-1185">Reference proteome</keyword>
<evidence type="ECO:0000313" key="6">
    <source>
        <dbReference type="EMBL" id="MBA2225930.1"/>
    </source>
</evidence>
<feature type="region of interest" description="Disordered" evidence="4">
    <location>
        <begin position="1"/>
        <end position="27"/>
    </location>
</feature>
<dbReference type="PANTHER" id="PTHR43491:SF1">
    <property type="entry name" value="UDP-N-ACETYL-D-MANNOSAMINE DEHYDROGENASE"/>
    <property type="match status" value="1"/>
</dbReference>
<evidence type="ECO:0000313" key="7">
    <source>
        <dbReference type="Proteomes" id="UP000542342"/>
    </source>
</evidence>
<dbReference type="Gene3D" id="3.40.50.720">
    <property type="entry name" value="NAD(P)-binding Rossmann-like Domain"/>
    <property type="match status" value="2"/>
</dbReference>
<comment type="similarity">
    <text evidence="3">Belongs to the UDP-glucose/GDP-mannose dehydrogenase family.</text>
</comment>
<keyword evidence="2" id="KW-0520">NAD</keyword>